<accession>A0A1V9XQ77</accession>
<organism evidence="2 3">
    <name type="scientific">Tropilaelaps mercedesae</name>
    <dbReference type="NCBI Taxonomy" id="418985"/>
    <lineage>
        <taxon>Eukaryota</taxon>
        <taxon>Metazoa</taxon>
        <taxon>Ecdysozoa</taxon>
        <taxon>Arthropoda</taxon>
        <taxon>Chelicerata</taxon>
        <taxon>Arachnida</taxon>
        <taxon>Acari</taxon>
        <taxon>Parasitiformes</taxon>
        <taxon>Mesostigmata</taxon>
        <taxon>Gamasina</taxon>
        <taxon>Dermanyssoidea</taxon>
        <taxon>Laelapidae</taxon>
        <taxon>Tropilaelaps</taxon>
    </lineage>
</organism>
<dbReference type="InterPro" id="IPR036179">
    <property type="entry name" value="Ig-like_dom_sf"/>
</dbReference>
<feature type="domain" description="Ig-like" evidence="1">
    <location>
        <begin position="1"/>
        <end position="48"/>
    </location>
</feature>
<reference evidence="2 3" key="1">
    <citation type="journal article" date="2017" name="Gigascience">
        <title>Draft genome of the honey bee ectoparasitic mite, Tropilaelaps mercedesae, is shaped by the parasitic life history.</title>
        <authorList>
            <person name="Dong X."/>
            <person name="Armstrong S.D."/>
            <person name="Xia D."/>
            <person name="Makepeace B.L."/>
            <person name="Darby A.C."/>
            <person name="Kadowaki T."/>
        </authorList>
    </citation>
    <scope>NUCLEOTIDE SEQUENCE [LARGE SCALE GENOMIC DNA]</scope>
    <source>
        <strain evidence="2">Wuxi-XJTLU</strain>
    </source>
</reference>
<evidence type="ECO:0000313" key="3">
    <source>
        <dbReference type="Proteomes" id="UP000192247"/>
    </source>
</evidence>
<sequence>MPSYSEVVEGNNVILRCEVDNQEGDVQWAKDGFVLGKQITQIRNTGAA</sequence>
<evidence type="ECO:0000313" key="2">
    <source>
        <dbReference type="EMBL" id="OQR75508.1"/>
    </source>
</evidence>
<name>A0A1V9XQ77_9ACAR</name>
<dbReference type="Gene3D" id="2.60.40.10">
    <property type="entry name" value="Immunoglobulins"/>
    <property type="match status" value="1"/>
</dbReference>
<dbReference type="OrthoDB" id="10028801at2759"/>
<dbReference type="PROSITE" id="PS50835">
    <property type="entry name" value="IG_LIKE"/>
    <property type="match status" value="1"/>
</dbReference>
<evidence type="ECO:0000259" key="1">
    <source>
        <dbReference type="PROSITE" id="PS50835"/>
    </source>
</evidence>
<gene>
    <name evidence="2" type="ORF">BIW11_08373</name>
</gene>
<dbReference type="EMBL" id="MNPL01006292">
    <property type="protein sequence ID" value="OQR75508.1"/>
    <property type="molecule type" value="Genomic_DNA"/>
</dbReference>
<dbReference type="AlphaFoldDB" id="A0A1V9XQ77"/>
<dbReference type="InterPro" id="IPR007110">
    <property type="entry name" value="Ig-like_dom"/>
</dbReference>
<keyword evidence="3" id="KW-1185">Reference proteome</keyword>
<dbReference type="SUPFAM" id="SSF48726">
    <property type="entry name" value="Immunoglobulin"/>
    <property type="match status" value="1"/>
</dbReference>
<proteinExistence type="predicted"/>
<dbReference type="InterPro" id="IPR013783">
    <property type="entry name" value="Ig-like_fold"/>
</dbReference>
<protein>
    <submittedName>
        <fullName evidence="2">Nephrin-like</fullName>
    </submittedName>
</protein>
<comment type="caution">
    <text evidence="2">The sequence shown here is derived from an EMBL/GenBank/DDBJ whole genome shotgun (WGS) entry which is preliminary data.</text>
</comment>
<dbReference type="InParanoid" id="A0A1V9XQ77"/>
<dbReference type="Proteomes" id="UP000192247">
    <property type="component" value="Unassembled WGS sequence"/>
</dbReference>